<dbReference type="OrthoDB" id="9803895at2"/>
<keyword evidence="4" id="KW-1185">Reference proteome</keyword>
<organism evidence="3 4">
    <name type="scientific">Ancylomarina longa</name>
    <dbReference type="NCBI Taxonomy" id="2487017"/>
    <lineage>
        <taxon>Bacteria</taxon>
        <taxon>Pseudomonadati</taxon>
        <taxon>Bacteroidota</taxon>
        <taxon>Bacteroidia</taxon>
        <taxon>Marinilabiliales</taxon>
        <taxon>Marinifilaceae</taxon>
        <taxon>Ancylomarina</taxon>
    </lineage>
</organism>
<feature type="domain" description="PASTA" evidence="2">
    <location>
        <begin position="109"/>
        <end position="179"/>
    </location>
</feature>
<evidence type="ECO:0000259" key="2">
    <source>
        <dbReference type="PROSITE" id="PS51178"/>
    </source>
</evidence>
<evidence type="ECO:0000256" key="1">
    <source>
        <dbReference type="SAM" id="Phobius"/>
    </source>
</evidence>
<evidence type="ECO:0000313" key="4">
    <source>
        <dbReference type="Proteomes" id="UP000282985"/>
    </source>
</evidence>
<gene>
    <name evidence="3" type="ORF">DLK05_07755</name>
</gene>
<dbReference type="SMART" id="SM00740">
    <property type="entry name" value="PASTA"/>
    <property type="match status" value="2"/>
</dbReference>
<dbReference type="Proteomes" id="UP000282985">
    <property type="component" value="Unassembled WGS sequence"/>
</dbReference>
<feature type="transmembrane region" description="Helical" evidence="1">
    <location>
        <begin position="12"/>
        <end position="34"/>
    </location>
</feature>
<dbReference type="InterPro" id="IPR005543">
    <property type="entry name" value="PASTA_dom"/>
</dbReference>
<feature type="domain" description="PASTA" evidence="2">
    <location>
        <begin position="40"/>
        <end position="107"/>
    </location>
</feature>
<evidence type="ECO:0000313" key="3">
    <source>
        <dbReference type="EMBL" id="RUT78464.1"/>
    </source>
</evidence>
<protein>
    <submittedName>
        <fullName evidence="3">PASTA domain-containing protein</fullName>
    </submittedName>
</protein>
<dbReference type="EMBL" id="RJJX01000008">
    <property type="protein sequence ID" value="RUT78464.1"/>
    <property type="molecule type" value="Genomic_DNA"/>
</dbReference>
<dbReference type="Pfam" id="PF03793">
    <property type="entry name" value="PASTA"/>
    <property type="match status" value="1"/>
</dbReference>
<dbReference type="AlphaFoldDB" id="A0A434AVR7"/>
<dbReference type="PROSITE" id="PS51178">
    <property type="entry name" value="PASTA"/>
    <property type="match status" value="2"/>
</dbReference>
<dbReference type="RefSeq" id="WP_127343421.1">
    <property type="nucleotide sequence ID" value="NZ_RJJX01000008.1"/>
</dbReference>
<sequence>MNSLKFLKSKLFLIQLSLAFLITIALIWITLASLKWYTHHGEKLTVPDLYGMHFENAIDTIQNQHLRYSIYDSIYNPQFEPGAIMDQRPLAGAIVKRNRNLFLTINAGQPEQVRFPNLIDNSFRQAYELLVTNGFKIGKLEYQENKYFNLVLYAKYQNDSIAAGTMIDKGATVDLVLGKGDNLGIIAPNLIGKNKSQATEGIILSNMNVGNIQFDESVMNHFDSIQAKVYRQNPLYNERIKLRPGTSINIWLTRDSIKIHTADSLLQRRLSNLLY</sequence>
<name>A0A434AVR7_9BACT</name>
<dbReference type="CDD" id="cd06577">
    <property type="entry name" value="PASTA_pknB"/>
    <property type="match status" value="3"/>
</dbReference>
<dbReference type="Gene3D" id="3.30.10.20">
    <property type="match status" value="2"/>
</dbReference>
<reference evidence="3 4" key="1">
    <citation type="submission" date="2018-11" db="EMBL/GenBank/DDBJ databases">
        <title>Parancylomarina longa gen. nov., sp. nov., isolated from sediments of southern Okinawa.</title>
        <authorList>
            <person name="Fu T."/>
        </authorList>
    </citation>
    <scope>NUCLEOTIDE SEQUENCE [LARGE SCALE GENOMIC DNA]</scope>
    <source>
        <strain evidence="3 4">T3-2 S1-C</strain>
    </source>
</reference>
<dbReference type="SUPFAM" id="SSF54184">
    <property type="entry name" value="Penicillin-binding protein 2x (pbp-2x), c-terminal domain"/>
    <property type="match status" value="1"/>
</dbReference>
<keyword evidence="1" id="KW-1133">Transmembrane helix</keyword>
<accession>A0A434AVR7</accession>
<keyword evidence="1" id="KW-0812">Transmembrane</keyword>
<keyword evidence="1" id="KW-0472">Membrane</keyword>
<comment type="caution">
    <text evidence="3">The sequence shown here is derived from an EMBL/GenBank/DDBJ whole genome shotgun (WGS) entry which is preliminary data.</text>
</comment>
<proteinExistence type="predicted"/>